<reference evidence="1 2" key="1">
    <citation type="journal article" date="2011" name="J. Bacteriol.">
        <title>Genome sequence of 'Pedosphaera parvula' Ellin514, an aerobic Verrucomicrobial isolate from pasture soil.</title>
        <authorList>
            <person name="Kant R."/>
            <person name="van Passel M.W."/>
            <person name="Sangwan P."/>
            <person name="Palva A."/>
            <person name="Lucas S."/>
            <person name="Copeland A."/>
            <person name="Lapidus A."/>
            <person name="Glavina Del Rio T."/>
            <person name="Dalin E."/>
            <person name="Tice H."/>
            <person name="Bruce D."/>
            <person name="Goodwin L."/>
            <person name="Pitluck S."/>
            <person name="Chertkov O."/>
            <person name="Larimer F.W."/>
            <person name="Land M.L."/>
            <person name="Hauser L."/>
            <person name="Brettin T.S."/>
            <person name="Detter J.C."/>
            <person name="Han S."/>
            <person name="de Vos W.M."/>
            <person name="Janssen P.H."/>
            <person name="Smidt H."/>
        </authorList>
    </citation>
    <scope>NUCLEOTIDE SEQUENCE [LARGE SCALE GENOMIC DNA]</scope>
    <source>
        <strain evidence="1 2">Ellin514</strain>
    </source>
</reference>
<organism evidence="1 2">
    <name type="scientific">Pedosphaera parvula (strain Ellin514)</name>
    <dbReference type="NCBI Taxonomy" id="320771"/>
    <lineage>
        <taxon>Bacteria</taxon>
        <taxon>Pseudomonadati</taxon>
        <taxon>Verrucomicrobiota</taxon>
        <taxon>Pedosphaerae</taxon>
        <taxon>Pedosphaerales</taxon>
        <taxon>Pedosphaeraceae</taxon>
        <taxon>Pedosphaera</taxon>
    </lineage>
</organism>
<dbReference type="Proteomes" id="UP000003688">
    <property type="component" value="Unassembled WGS sequence"/>
</dbReference>
<evidence type="ECO:0000313" key="1">
    <source>
        <dbReference type="EMBL" id="EEF58206.1"/>
    </source>
</evidence>
<gene>
    <name evidence="1" type="ORF">Cflav_PD1406</name>
</gene>
<comment type="caution">
    <text evidence="1">The sequence shown here is derived from an EMBL/GenBank/DDBJ whole genome shotgun (WGS) entry which is preliminary data.</text>
</comment>
<accession>B9XPH8</accession>
<protein>
    <submittedName>
        <fullName evidence="1">Uncharacterized protein</fullName>
    </submittedName>
</protein>
<proteinExistence type="predicted"/>
<dbReference type="EMBL" id="ABOX02000047">
    <property type="protein sequence ID" value="EEF58206.1"/>
    <property type="molecule type" value="Genomic_DNA"/>
</dbReference>
<evidence type="ECO:0000313" key="2">
    <source>
        <dbReference type="Proteomes" id="UP000003688"/>
    </source>
</evidence>
<name>B9XPH8_PEDPL</name>
<dbReference type="STRING" id="320771.Cflav_PD1406"/>
<keyword evidence="2" id="KW-1185">Reference proteome</keyword>
<sequence length="61" mass="6592">MVAYAASTMNFFKAQGRSGKRRRSFQTGNGPYLKLIAGTAGYVVVAYASEGSREERNLGPC</sequence>
<dbReference type="AlphaFoldDB" id="B9XPH8"/>